<evidence type="ECO:0000256" key="1">
    <source>
        <dbReference type="SAM" id="MobiDB-lite"/>
    </source>
</evidence>
<feature type="domain" description="RES" evidence="2">
    <location>
        <begin position="32"/>
        <end position="102"/>
    </location>
</feature>
<organism evidence="3 4">
    <name type="scientific">Rothia santali</name>
    <dbReference type="NCBI Taxonomy" id="2949643"/>
    <lineage>
        <taxon>Bacteria</taxon>
        <taxon>Bacillati</taxon>
        <taxon>Actinomycetota</taxon>
        <taxon>Actinomycetes</taxon>
        <taxon>Micrococcales</taxon>
        <taxon>Micrococcaceae</taxon>
        <taxon>Rothia</taxon>
    </lineage>
</organism>
<sequence length="133" mass="14351">MPAERHESTVPRPGAPELYADFPAHLTADGDRWYRVHRREHSPWWYSCSPGRFNLRAPRGTLNTASDPSCAAREMLGPRLVGGHRVPGAHVAGLVITALSLRRCAPPTCSPAARPATASSPGTCPPRARTPTP</sequence>
<protein>
    <recommendedName>
        <fullName evidence="2">RES domain-containing protein</fullName>
    </recommendedName>
</protein>
<feature type="region of interest" description="Disordered" evidence="1">
    <location>
        <begin position="107"/>
        <end position="133"/>
    </location>
</feature>
<name>A0A9X2H8D8_9MICC</name>
<keyword evidence="4" id="KW-1185">Reference proteome</keyword>
<evidence type="ECO:0000313" key="3">
    <source>
        <dbReference type="EMBL" id="MCP3424596.1"/>
    </source>
</evidence>
<reference evidence="3" key="1">
    <citation type="submission" date="2022-06" db="EMBL/GenBank/DDBJ databases">
        <title>Rothia sp. isolated from sandalwood seedling.</title>
        <authorList>
            <person name="Tuikhar N."/>
            <person name="Kirdat K."/>
            <person name="Thorat V."/>
            <person name="Swetha P."/>
            <person name="Padma S."/>
            <person name="Sundararaj R."/>
            <person name="Yadav A."/>
        </authorList>
    </citation>
    <scope>NUCLEOTIDE SEQUENCE</scope>
    <source>
        <strain evidence="3">AR01</strain>
    </source>
</reference>
<evidence type="ECO:0000259" key="2">
    <source>
        <dbReference type="Pfam" id="PF08808"/>
    </source>
</evidence>
<accession>A0A9X2H8D8</accession>
<dbReference type="Proteomes" id="UP001139502">
    <property type="component" value="Unassembled WGS sequence"/>
</dbReference>
<evidence type="ECO:0000313" key="4">
    <source>
        <dbReference type="Proteomes" id="UP001139502"/>
    </source>
</evidence>
<comment type="caution">
    <text evidence="3">The sequence shown here is derived from an EMBL/GenBank/DDBJ whole genome shotgun (WGS) entry which is preliminary data.</text>
</comment>
<proteinExistence type="predicted"/>
<dbReference type="InterPro" id="IPR014914">
    <property type="entry name" value="RES_dom"/>
</dbReference>
<feature type="compositionally biased region" description="Low complexity" evidence="1">
    <location>
        <begin position="107"/>
        <end position="121"/>
    </location>
</feature>
<dbReference type="AlphaFoldDB" id="A0A9X2H8D8"/>
<dbReference type="EMBL" id="JANAFB010000001">
    <property type="protein sequence ID" value="MCP3424596.1"/>
    <property type="molecule type" value="Genomic_DNA"/>
</dbReference>
<dbReference type="Pfam" id="PF08808">
    <property type="entry name" value="RES"/>
    <property type="match status" value="1"/>
</dbReference>
<dbReference type="RefSeq" id="WP_254164277.1">
    <property type="nucleotide sequence ID" value="NZ_JANAFB010000001.1"/>
</dbReference>
<gene>
    <name evidence="3" type="ORF">NBM05_00725</name>
</gene>